<dbReference type="InterPro" id="IPR032675">
    <property type="entry name" value="LRR_dom_sf"/>
</dbReference>
<evidence type="ECO:0000256" key="1">
    <source>
        <dbReference type="SAM" id="MobiDB-lite"/>
    </source>
</evidence>
<feature type="region of interest" description="Disordered" evidence="1">
    <location>
        <begin position="400"/>
        <end position="422"/>
    </location>
</feature>
<dbReference type="SMART" id="SM00256">
    <property type="entry name" value="FBOX"/>
    <property type="match status" value="1"/>
</dbReference>
<organism evidence="3 4">
    <name type="scientific">Megalurothrips usitatus</name>
    <name type="common">bean blossom thrips</name>
    <dbReference type="NCBI Taxonomy" id="439358"/>
    <lineage>
        <taxon>Eukaryota</taxon>
        <taxon>Metazoa</taxon>
        <taxon>Ecdysozoa</taxon>
        <taxon>Arthropoda</taxon>
        <taxon>Hexapoda</taxon>
        <taxon>Insecta</taxon>
        <taxon>Pterygota</taxon>
        <taxon>Neoptera</taxon>
        <taxon>Paraneoptera</taxon>
        <taxon>Thysanoptera</taxon>
        <taxon>Terebrantia</taxon>
        <taxon>Thripoidea</taxon>
        <taxon>Thripidae</taxon>
        <taxon>Megalurothrips</taxon>
    </lineage>
</organism>
<dbReference type="Pfam" id="PF12937">
    <property type="entry name" value="F-box-like"/>
    <property type="match status" value="1"/>
</dbReference>
<gene>
    <name evidence="3" type="ORF">ONE63_008066</name>
</gene>
<dbReference type="InterPro" id="IPR036047">
    <property type="entry name" value="F-box-like_dom_sf"/>
</dbReference>
<dbReference type="Gene3D" id="3.80.10.10">
    <property type="entry name" value="Ribonuclease Inhibitor"/>
    <property type="match status" value="1"/>
</dbReference>
<dbReference type="InterPro" id="IPR001810">
    <property type="entry name" value="F-box_dom"/>
</dbReference>
<evidence type="ECO:0000259" key="2">
    <source>
        <dbReference type="PROSITE" id="PS50181"/>
    </source>
</evidence>
<dbReference type="Gene3D" id="1.20.1280.50">
    <property type="match status" value="1"/>
</dbReference>
<dbReference type="EMBL" id="JAPTSV010000005">
    <property type="protein sequence ID" value="KAJ1528152.1"/>
    <property type="molecule type" value="Genomic_DNA"/>
</dbReference>
<feature type="domain" description="F-box" evidence="2">
    <location>
        <begin position="39"/>
        <end position="85"/>
    </location>
</feature>
<proteinExistence type="predicted"/>
<evidence type="ECO:0000313" key="3">
    <source>
        <dbReference type="EMBL" id="KAJ1528152.1"/>
    </source>
</evidence>
<sequence>MNNGWQLGGQLVVLTACQTRGHRPPRSVAASDSAARFKMDPLQVLPKEILLRLFRTVSPEDLVTLGQLNKPWRSLARDPEIWKDVELEPDHCTVRDAVRVIRSAPKLKSLELDSEELAEQLLQSNTEVTRLDFYKYEDSPDTLKKVVRKFADRLESLELGSLSPDILDFLVETEFPKLHSLTLSGSSDDDEVISASDYSGRWQDRGPGHSTLRELALFSVDDELAPAMISLITAHRHTLAELEVGYINGEHEEQMLQAVSQCSGLSRLTLFWSDALHVLSHKLPSLRSLELEYILEDPALFLLRARQQGVEVTFDNREDLTRELRQDLLPAGLLPGLEELRLELTCVDVNQVVNAVVRCAPHLAALRTLTVSASSRWSDVVSRAVAAALPHVKLVLDMVDDSEDDSDDDSDDGSSVYEDGDVDVVLVKF</sequence>
<dbReference type="PANTHER" id="PTHR38926:SF5">
    <property type="entry name" value="F-BOX AND LEUCINE-RICH REPEAT PROTEIN 6"/>
    <property type="match status" value="1"/>
</dbReference>
<dbReference type="SUPFAM" id="SSF52047">
    <property type="entry name" value="RNI-like"/>
    <property type="match status" value="1"/>
</dbReference>
<dbReference type="PROSITE" id="PS50181">
    <property type="entry name" value="FBOX"/>
    <property type="match status" value="1"/>
</dbReference>
<protein>
    <recommendedName>
        <fullName evidence="2">F-box domain-containing protein</fullName>
    </recommendedName>
</protein>
<keyword evidence="4" id="KW-1185">Reference proteome</keyword>
<accession>A0AAV7XTR1</accession>
<dbReference type="PANTHER" id="PTHR38926">
    <property type="entry name" value="F-BOX DOMAIN CONTAINING PROTEIN, EXPRESSED"/>
    <property type="match status" value="1"/>
</dbReference>
<comment type="caution">
    <text evidence="3">The sequence shown here is derived from an EMBL/GenBank/DDBJ whole genome shotgun (WGS) entry which is preliminary data.</text>
</comment>
<dbReference type="Proteomes" id="UP001075354">
    <property type="component" value="Chromosome 5"/>
</dbReference>
<name>A0AAV7XTR1_9NEOP</name>
<dbReference type="SUPFAM" id="SSF81383">
    <property type="entry name" value="F-box domain"/>
    <property type="match status" value="1"/>
</dbReference>
<reference evidence="3" key="1">
    <citation type="submission" date="2022-12" db="EMBL/GenBank/DDBJ databases">
        <title>Chromosome-level genome assembly of the bean flower thrips Megalurothrips usitatus.</title>
        <authorList>
            <person name="Ma L."/>
            <person name="Liu Q."/>
            <person name="Li H."/>
            <person name="Cai W."/>
        </authorList>
    </citation>
    <scope>NUCLEOTIDE SEQUENCE</scope>
    <source>
        <strain evidence="3">Cailab_2022a</strain>
    </source>
</reference>
<dbReference type="AlphaFoldDB" id="A0AAV7XTR1"/>
<evidence type="ECO:0000313" key="4">
    <source>
        <dbReference type="Proteomes" id="UP001075354"/>
    </source>
</evidence>